<evidence type="ECO:0000313" key="2">
    <source>
        <dbReference type="Proteomes" id="UP000373449"/>
    </source>
</evidence>
<proteinExistence type="predicted"/>
<name>A0A484ZNW7_9GAMM</name>
<accession>A0A484ZNW7</accession>
<reference evidence="1 2" key="1">
    <citation type="submission" date="2019-03" db="EMBL/GenBank/DDBJ databases">
        <authorList>
            <consortium name="Pathogen Informatics"/>
        </authorList>
    </citation>
    <scope>NUCLEOTIDE SEQUENCE [LARGE SCALE GENOMIC DNA]</scope>
    <source>
        <strain evidence="1 2">NCTC12282</strain>
    </source>
</reference>
<sequence length="64" mass="7032">MLTPHIPICHGETPPTERVRLTEGQHPAHLIGLSSHASHQGQPHPVKDMNTVRDSEGLTLLRKA</sequence>
<dbReference type="EMBL" id="CAADJA010000002">
    <property type="protein sequence ID" value="VFS47349.1"/>
    <property type="molecule type" value="Genomic_DNA"/>
</dbReference>
<organism evidence="1 2">
    <name type="scientific">Budvicia aquatica</name>
    <dbReference type="NCBI Taxonomy" id="82979"/>
    <lineage>
        <taxon>Bacteria</taxon>
        <taxon>Pseudomonadati</taxon>
        <taxon>Pseudomonadota</taxon>
        <taxon>Gammaproteobacteria</taxon>
        <taxon>Enterobacterales</taxon>
        <taxon>Budviciaceae</taxon>
        <taxon>Budvicia</taxon>
    </lineage>
</organism>
<dbReference type="AlphaFoldDB" id="A0A484ZNW7"/>
<dbReference type="Proteomes" id="UP000373449">
    <property type="component" value="Unassembled WGS sequence"/>
</dbReference>
<gene>
    <name evidence="1" type="ORF">NCTC12282_02284</name>
</gene>
<protein>
    <submittedName>
        <fullName evidence="1">Uncharacterized protein</fullName>
    </submittedName>
</protein>
<evidence type="ECO:0000313" key="1">
    <source>
        <dbReference type="EMBL" id="VFS47349.1"/>
    </source>
</evidence>